<dbReference type="AlphaFoldDB" id="A0A138ZYP6"/>
<reference evidence="2 3" key="1">
    <citation type="journal article" date="2015" name="Genome Biol. Evol.">
        <title>Phylogenomic analyses indicate that early fungi evolved digesting cell walls of algal ancestors of land plants.</title>
        <authorList>
            <person name="Chang Y."/>
            <person name="Wang S."/>
            <person name="Sekimoto S."/>
            <person name="Aerts A.L."/>
            <person name="Choi C."/>
            <person name="Clum A."/>
            <person name="LaButti K.M."/>
            <person name="Lindquist E.A."/>
            <person name="Yee Ngan C."/>
            <person name="Ohm R.A."/>
            <person name="Salamov A.A."/>
            <person name="Grigoriev I.V."/>
            <person name="Spatafora J.W."/>
            <person name="Berbee M.L."/>
        </authorList>
    </citation>
    <scope>NUCLEOTIDE SEQUENCE [LARGE SCALE GENOMIC DNA]</scope>
    <source>
        <strain evidence="2 3">JEL478</strain>
    </source>
</reference>
<evidence type="ECO:0000313" key="2">
    <source>
        <dbReference type="EMBL" id="KXS09632.1"/>
    </source>
</evidence>
<proteinExistence type="predicted"/>
<feature type="region of interest" description="Disordered" evidence="1">
    <location>
        <begin position="157"/>
        <end position="307"/>
    </location>
</feature>
<dbReference type="Proteomes" id="UP000070544">
    <property type="component" value="Unassembled WGS sequence"/>
</dbReference>
<evidence type="ECO:0000256" key="1">
    <source>
        <dbReference type="SAM" id="MobiDB-lite"/>
    </source>
</evidence>
<keyword evidence="3" id="KW-1185">Reference proteome</keyword>
<gene>
    <name evidence="2" type="ORF">M427DRAFT_219332</name>
</gene>
<feature type="compositionally biased region" description="Basic and acidic residues" evidence="1">
    <location>
        <begin position="191"/>
        <end position="200"/>
    </location>
</feature>
<sequence>MVRKVQRFWYSWTRTFRRPVDAVIRCAETTCKKNLLVVHIVTTLSRKLIRFKCAQVTSKDNCSAMCKRPGVQLLPLLPFASSPCALPTTTFPRTAPASSPGPCTWPSPFPSLCSMFPTSSAAAPSTESPLSCSSSCSPNPLSLCPCPCPTVPVSPQGTPPHICESRSPIELGGEGEGGARWSRGSDGGDEPTGRRKRDQEGEGGVACMGIDVAPGGAAKDSVRGPSSSSEGGPGGVDAGSDSLRPPVRSGGGARAAVGDDEASRGDEEVEEAGGSARTGTGGGGVFVTPAVTGTGRSGTVCGAGGCE</sequence>
<protein>
    <submittedName>
        <fullName evidence="2">Uncharacterized protein</fullName>
    </submittedName>
</protein>
<evidence type="ECO:0000313" key="3">
    <source>
        <dbReference type="Proteomes" id="UP000070544"/>
    </source>
</evidence>
<dbReference type="EMBL" id="KQ965857">
    <property type="protein sequence ID" value="KXS09632.1"/>
    <property type="molecule type" value="Genomic_DNA"/>
</dbReference>
<organism evidence="2 3">
    <name type="scientific">Gonapodya prolifera (strain JEL478)</name>
    <name type="common">Monoblepharis prolifera</name>
    <dbReference type="NCBI Taxonomy" id="1344416"/>
    <lineage>
        <taxon>Eukaryota</taxon>
        <taxon>Fungi</taxon>
        <taxon>Fungi incertae sedis</taxon>
        <taxon>Chytridiomycota</taxon>
        <taxon>Chytridiomycota incertae sedis</taxon>
        <taxon>Monoblepharidomycetes</taxon>
        <taxon>Monoblepharidales</taxon>
        <taxon>Gonapodyaceae</taxon>
        <taxon>Gonapodya</taxon>
    </lineage>
</organism>
<name>A0A138ZYP6_GONPJ</name>
<accession>A0A138ZYP6</accession>